<dbReference type="InterPro" id="IPR008257">
    <property type="entry name" value="Pept_M19"/>
</dbReference>
<dbReference type="GO" id="GO:0006508">
    <property type="term" value="P:proteolysis"/>
    <property type="evidence" value="ECO:0007669"/>
    <property type="project" value="InterPro"/>
</dbReference>
<evidence type="ECO:0000313" key="1">
    <source>
        <dbReference type="EMBL" id="KKR87756.1"/>
    </source>
</evidence>
<dbReference type="PANTHER" id="PTHR10443">
    <property type="entry name" value="MICROSOMAL DIPEPTIDASE"/>
    <property type="match status" value="1"/>
</dbReference>
<dbReference type="Proteomes" id="UP000034616">
    <property type="component" value="Unassembled WGS sequence"/>
</dbReference>
<organism evidence="1 2">
    <name type="scientific">Candidatus Uhrbacteria bacterium GW2011_GWC2_41_11</name>
    <dbReference type="NCBI Taxonomy" id="1618985"/>
    <lineage>
        <taxon>Bacteria</taxon>
        <taxon>Candidatus Uhriibacteriota</taxon>
    </lineage>
</organism>
<accession>A0A0G0UJS9</accession>
<proteinExistence type="predicted"/>
<dbReference type="AlphaFoldDB" id="A0A0G0UJS9"/>
<dbReference type="SUPFAM" id="SSF51556">
    <property type="entry name" value="Metallo-dependent hydrolases"/>
    <property type="match status" value="1"/>
</dbReference>
<dbReference type="PANTHER" id="PTHR10443:SF12">
    <property type="entry name" value="DIPEPTIDASE"/>
    <property type="match status" value="1"/>
</dbReference>
<name>A0A0G0UJS9_9BACT</name>
<evidence type="ECO:0000313" key="2">
    <source>
        <dbReference type="Proteomes" id="UP000034616"/>
    </source>
</evidence>
<dbReference type="Gene3D" id="3.20.20.140">
    <property type="entry name" value="Metal-dependent hydrolases"/>
    <property type="match status" value="1"/>
</dbReference>
<gene>
    <name evidence="1" type="ORF">UU35_C0001G0037</name>
</gene>
<dbReference type="EMBL" id="LCAH01000001">
    <property type="protein sequence ID" value="KKR87756.1"/>
    <property type="molecule type" value="Genomic_DNA"/>
</dbReference>
<dbReference type="Pfam" id="PF01244">
    <property type="entry name" value="Peptidase_M19"/>
    <property type="match status" value="1"/>
</dbReference>
<protein>
    <submittedName>
        <fullName evidence="1">Renal dipeptidase superfamily protein</fullName>
    </submittedName>
</protein>
<dbReference type="InterPro" id="IPR032466">
    <property type="entry name" value="Metal_Hydrolase"/>
</dbReference>
<dbReference type="PROSITE" id="PS51365">
    <property type="entry name" value="RENAL_DIPEPTIDASE_2"/>
    <property type="match status" value="1"/>
</dbReference>
<reference evidence="1 2" key="1">
    <citation type="journal article" date="2015" name="Nature">
        <title>rRNA introns, odd ribosomes, and small enigmatic genomes across a large radiation of phyla.</title>
        <authorList>
            <person name="Brown C.T."/>
            <person name="Hug L.A."/>
            <person name="Thomas B.C."/>
            <person name="Sharon I."/>
            <person name="Castelle C.J."/>
            <person name="Singh A."/>
            <person name="Wilkins M.J."/>
            <person name="Williams K.H."/>
            <person name="Banfield J.F."/>
        </authorList>
    </citation>
    <scope>NUCLEOTIDE SEQUENCE [LARGE SCALE GENOMIC DNA]</scope>
</reference>
<dbReference type="GO" id="GO:0070573">
    <property type="term" value="F:metallodipeptidase activity"/>
    <property type="evidence" value="ECO:0007669"/>
    <property type="project" value="InterPro"/>
</dbReference>
<comment type="caution">
    <text evidence="1">The sequence shown here is derived from an EMBL/GenBank/DDBJ whole genome shotgun (WGS) entry which is preliminary data.</text>
</comment>
<sequence>MSSFSLIDLHQDLLLHIKHREFYPQEHWQTNFEKLIRAHVRLVTATAFPVPPKENYFDSVTNELIESDLKEYNTYCIQDPRFFIVRGCEDVTKAVQNAESKDVCGILLHVEGLNVFENNDWTRLEHWYDIGWRSLGIVWNLTNGLGGGTKDPIQGLTRLGAEVIEWCQHKRMIIDFAHMNERTFFDVMKIVQGPIIVSHGNAYTLCSNQRNYTDEQLRCVAERDGVVGIFFAKTFLTGEQIATVTDVANHMDHFRKVMGIDHIAIGSDFGGIITGMVKGLDAIDRMPLLWQELEQRGYSFEMIEKIAWKNAARVLHDIL</sequence>